<dbReference type="AlphaFoldDB" id="G7YSJ5"/>
<organism evidence="1 2">
    <name type="scientific">Clonorchis sinensis</name>
    <name type="common">Chinese liver fluke</name>
    <dbReference type="NCBI Taxonomy" id="79923"/>
    <lineage>
        <taxon>Eukaryota</taxon>
        <taxon>Metazoa</taxon>
        <taxon>Spiralia</taxon>
        <taxon>Lophotrochozoa</taxon>
        <taxon>Platyhelminthes</taxon>
        <taxon>Trematoda</taxon>
        <taxon>Digenea</taxon>
        <taxon>Opisthorchiida</taxon>
        <taxon>Opisthorchiata</taxon>
        <taxon>Opisthorchiidae</taxon>
        <taxon>Clonorchis</taxon>
    </lineage>
</organism>
<dbReference type="Proteomes" id="UP000008909">
    <property type="component" value="Unassembled WGS sequence"/>
</dbReference>
<protein>
    <submittedName>
        <fullName evidence="1">Uncharacterized protein</fullName>
    </submittedName>
</protein>
<sequence length="359" mass="40919">MLKGDQNRKTIVGLQQRTTNPFEGHLQQLPGALIHCAEKVTHILVSAQQMTCLKSISSPIGAEAVPASAPSAGKRLAHKKRKSYIAKTHMLHTLFSSICPLPFPGRVPATFTLRLSQGRPPLYRILPSVCHTVPFPQYPQISPIMLYSDCNIMIIPDAQYGFRYYDYFPAHREKDRITETQTNNEYCEKCFRCTANRKLMFINAYRIEANVQAWKTCACQGLSPRAPKMDCWSCPQKNRSGDLQRPVGIIDIKNDIVSSVGDRNWLFRFAFFRRRVKRCARGVHCDLGQCIFRFYSFRLRSVDLKAIYSPKFYAAYTGRKPNTILHSVGEPGPGAFFQTTHYRLLNSEASLILRMLLLC</sequence>
<evidence type="ECO:0000313" key="1">
    <source>
        <dbReference type="EMBL" id="GAA55925.1"/>
    </source>
</evidence>
<reference key="2">
    <citation type="submission" date="2011-10" db="EMBL/GenBank/DDBJ databases">
        <title>The genome and transcriptome sequence of Clonorchis sinensis provide insights into the carcinogenic liver fluke.</title>
        <authorList>
            <person name="Wang X."/>
            <person name="Huang Y."/>
            <person name="Chen W."/>
            <person name="Liu H."/>
            <person name="Guo L."/>
            <person name="Chen Y."/>
            <person name="Luo F."/>
            <person name="Zhou W."/>
            <person name="Sun J."/>
            <person name="Mao Q."/>
            <person name="Liang P."/>
            <person name="Zhou C."/>
            <person name="Tian Y."/>
            <person name="Men J."/>
            <person name="Lv X."/>
            <person name="Huang L."/>
            <person name="Zhou J."/>
            <person name="Hu Y."/>
            <person name="Li R."/>
            <person name="Zhang F."/>
            <person name="Lei H."/>
            <person name="Li X."/>
            <person name="Hu X."/>
            <person name="Liang C."/>
            <person name="Xu J."/>
            <person name="Wu Z."/>
            <person name="Yu X."/>
        </authorList>
    </citation>
    <scope>NUCLEOTIDE SEQUENCE</scope>
    <source>
        <strain>Henan</strain>
    </source>
</reference>
<dbReference type="EMBL" id="DF144115">
    <property type="protein sequence ID" value="GAA55925.1"/>
    <property type="molecule type" value="Genomic_DNA"/>
</dbReference>
<gene>
    <name evidence="1" type="ORF">CLF_109384</name>
</gene>
<reference evidence="1" key="1">
    <citation type="journal article" date="2011" name="Genome Biol.">
        <title>The draft genome of the carcinogenic human liver fluke Clonorchis sinensis.</title>
        <authorList>
            <person name="Wang X."/>
            <person name="Chen W."/>
            <person name="Huang Y."/>
            <person name="Sun J."/>
            <person name="Men J."/>
            <person name="Liu H."/>
            <person name="Luo F."/>
            <person name="Guo L."/>
            <person name="Lv X."/>
            <person name="Deng C."/>
            <person name="Zhou C."/>
            <person name="Fan Y."/>
            <person name="Li X."/>
            <person name="Huang L."/>
            <person name="Hu Y."/>
            <person name="Liang C."/>
            <person name="Hu X."/>
            <person name="Xu J."/>
            <person name="Yu X."/>
        </authorList>
    </citation>
    <scope>NUCLEOTIDE SEQUENCE [LARGE SCALE GENOMIC DNA]</scope>
    <source>
        <strain evidence="1">Henan</strain>
    </source>
</reference>
<keyword evidence="2" id="KW-1185">Reference proteome</keyword>
<proteinExistence type="predicted"/>
<accession>G7YSJ5</accession>
<name>G7YSJ5_CLOSI</name>
<evidence type="ECO:0000313" key="2">
    <source>
        <dbReference type="Proteomes" id="UP000008909"/>
    </source>
</evidence>